<feature type="transmembrane region" description="Helical" evidence="9">
    <location>
        <begin position="316"/>
        <end position="335"/>
    </location>
</feature>
<gene>
    <name evidence="10" type="ORF">GCM10011585_14630</name>
</gene>
<dbReference type="Proteomes" id="UP000647241">
    <property type="component" value="Unassembled WGS sequence"/>
</dbReference>
<evidence type="ECO:0000313" key="11">
    <source>
        <dbReference type="Proteomes" id="UP000647241"/>
    </source>
</evidence>
<feature type="transmembrane region" description="Helical" evidence="9">
    <location>
        <begin position="170"/>
        <end position="192"/>
    </location>
</feature>
<evidence type="ECO:0000256" key="3">
    <source>
        <dbReference type="ARBA" id="ARBA00022519"/>
    </source>
</evidence>
<feature type="transmembrane region" description="Helical" evidence="9">
    <location>
        <begin position="252"/>
        <end position="271"/>
    </location>
</feature>
<evidence type="ECO:0000256" key="5">
    <source>
        <dbReference type="ARBA" id="ARBA00022692"/>
    </source>
</evidence>
<dbReference type="GO" id="GO:0016020">
    <property type="term" value="C:membrane"/>
    <property type="evidence" value="ECO:0007669"/>
    <property type="project" value="InterPro"/>
</dbReference>
<feature type="transmembrane region" description="Helical" evidence="9">
    <location>
        <begin position="125"/>
        <end position="149"/>
    </location>
</feature>
<keyword evidence="11" id="KW-1185">Reference proteome</keyword>
<evidence type="ECO:0000256" key="7">
    <source>
        <dbReference type="ARBA" id="ARBA00022989"/>
    </source>
</evidence>
<organism evidence="10 11">
    <name type="scientific">Edaphobacter dinghuensis</name>
    <dbReference type="NCBI Taxonomy" id="1560005"/>
    <lineage>
        <taxon>Bacteria</taxon>
        <taxon>Pseudomonadati</taxon>
        <taxon>Acidobacteriota</taxon>
        <taxon>Terriglobia</taxon>
        <taxon>Terriglobales</taxon>
        <taxon>Acidobacteriaceae</taxon>
        <taxon>Edaphobacter</taxon>
    </lineage>
</organism>
<dbReference type="InterPro" id="IPR004673">
    <property type="entry name" value="L-rhamnose-proton_sym_RhaT"/>
</dbReference>
<keyword evidence="2" id="KW-1003">Cell membrane</keyword>
<feature type="transmembrane region" description="Helical" evidence="9">
    <location>
        <begin position="212"/>
        <end position="231"/>
    </location>
</feature>
<evidence type="ECO:0000256" key="6">
    <source>
        <dbReference type="ARBA" id="ARBA00022847"/>
    </source>
</evidence>
<feature type="transmembrane region" description="Helical" evidence="9">
    <location>
        <begin position="6"/>
        <end position="24"/>
    </location>
</feature>
<keyword evidence="6" id="KW-0769">Symport</keyword>
<evidence type="ECO:0000256" key="4">
    <source>
        <dbReference type="ARBA" id="ARBA00022597"/>
    </source>
</evidence>
<feature type="transmembrane region" description="Helical" evidence="9">
    <location>
        <begin position="283"/>
        <end position="304"/>
    </location>
</feature>
<dbReference type="AlphaFoldDB" id="A0A917HAB7"/>
<keyword evidence="5 9" id="KW-0812">Transmembrane</keyword>
<evidence type="ECO:0000256" key="2">
    <source>
        <dbReference type="ARBA" id="ARBA00022475"/>
    </source>
</evidence>
<sequence>MSGLVLQGIGLTMVAGAMSGNCMLPMKFTRRWENVWLVFSLMSLLVLPWALALVHVDHLFDIYLAVPLSTMYAPILFGAGWGIAQILFGICILRLGMGVGYAVIVGLGAVLGTLVPLWMGQRKLVSGTALAEIFAGVVVMVLGIVLTAWGGQLREYGSRNGENDLPRQQGYATAVLLAVLCGLLAPMLNYAFAFGQGLATAAVRVGNTPVSAAYAVWPIALLGGLVPNVGYSLYLLRRNKSWKGFTSDSSDVWWATLMAILWMGAFALYGVSSVYLGALGTSIGWGLFQIFMILTATISGLLAAEWKGASRTSVTLLGAGTAALIGATVLLSMGGR</sequence>
<feature type="transmembrane region" description="Helical" evidence="9">
    <location>
        <begin position="99"/>
        <end position="119"/>
    </location>
</feature>
<dbReference type="EMBL" id="BMGT01000002">
    <property type="protein sequence ID" value="GGG73246.1"/>
    <property type="molecule type" value="Genomic_DNA"/>
</dbReference>
<dbReference type="RefSeq" id="WP_188553532.1">
    <property type="nucleotide sequence ID" value="NZ_BMGT01000002.1"/>
</dbReference>
<name>A0A917HAB7_9BACT</name>
<comment type="caution">
    <text evidence="10">The sequence shown here is derived from an EMBL/GenBank/DDBJ whole genome shotgun (WGS) entry which is preliminary data.</text>
</comment>
<evidence type="ECO:0000256" key="8">
    <source>
        <dbReference type="ARBA" id="ARBA00023136"/>
    </source>
</evidence>
<evidence type="ECO:0000256" key="9">
    <source>
        <dbReference type="SAM" id="Phobius"/>
    </source>
</evidence>
<protein>
    <submittedName>
        <fullName evidence="10">Sugar:proton symporter</fullName>
    </submittedName>
</protein>
<evidence type="ECO:0000313" key="10">
    <source>
        <dbReference type="EMBL" id="GGG73246.1"/>
    </source>
</evidence>
<keyword evidence="1" id="KW-0813">Transport</keyword>
<accession>A0A917HAB7</accession>
<keyword evidence="7 9" id="KW-1133">Transmembrane helix</keyword>
<feature type="transmembrane region" description="Helical" evidence="9">
    <location>
        <begin position="71"/>
        <end position="92"/>
    </location>
</feature>
<dbReference type="Pfam" id="PF06379">
    <property type="entry name" value="RhaT"/>
    <property type="match status" value="1"/>
</dbReference>
<feature type="transmembrane region" description="Helical" evidence="9">
    <location>
        <begin position="36"/>
        <end position="56"/>
    </location>
</feature>
<reference evidence="10" key="2">
    <citation type="submission" date="2020-09" db="EMBL/GenBank/DDBJ databases">
        <authorList>
            <person name="Sun Q."/>
            <person name="Zhou Y."/>
        </authorList>
    </citation>
    <scope>NUCLEOTIDE SEQUENCE</scope>
    <source>
        <strain evidence="10">CGMCC 1.12997</strain>
    </source>
</reference>
<dbReference type="GO" id="GO:0015293">
    <property type="term" value="F:symporter activity"/>
    <property type="evidence" value="ECO:0007669"/>
    <property type="project" value="UniProtKB-KW"/>
</dbReference>
<keyword evidence="8 9" id="KW-0472">Membrane</keyword>
<evidence type="ECO:0000256" key="1">
    <source>
        <dbReference type="ARBA" id="ARBA00022448"/>
    </source>
</evidence>
<keyword evidence="3" id="KW-0997">Cell inner membrane</keyword>
<reference evidence="10" key="1">
    <citation type="journal article" date="2014" name="Int. J. Syst. Evol. Microbiol.">
        <title>Complete genome sequence of Corynebacterium casei LMG S-19264T (=DSM 44701T), isolated from a smear-ripened cheese.</title>
        <authorList>
            <consortium name="US DOE Joint Genome Institute (JGI-PGF)"/>
            <person name="Walter F."/>
            <person name="Albersmeier A."/>
            <person name="Kalinowski J."/>
            <person name="Ruckert C."/>
        </authorList>
    </citation>
    <scope>NUCLEOTIDE SEQUENCE</scope>
    <source>
        <strain evidence="10">CGMCC 1.12997</strain>
    </source>
</reference>
<keyword evidence="4" id="KW-0762">Sugar transport</keyword>
<dbReference type="GO" id="GO:0015153">
    <property type="term" value="F:rhamnose transmembrane transporter activity"/>
    <property type="evidence" value="ECO:0007669"/>
    <property type="project" value="InterPro"/>
</dbReference>
<proteinExistence type="predicted"/>